<evidence type="ECO:0000256" key="1">
    <source>
        <dbReference type="SAM" id="MobiDB-lite"/>
    </source>
</evidence>
<feature type="compositionally biased region" description="Basic and acidic residues" evidence="1">
    <location>
        <begin position="179"/>
        <end position="190"/>
    </location>
</feature>
<reference evidence="2" key="1">
    <citation type="submission" date="2019-05" db="EMBL/GenBank/DDBJ databases">
        <authorList>
            <person name="Piombo E."/>
        </authorList>
    </citation>
    <scope>NUCLEOTIDE SEQUENCE</scope>
    <source>
        <strain evidence="2">C2S</strain>
    </source>
</reference>
<feature type="region of interest" description="Disordered" evidence="1">
    <location>
        <begin position="1"/>
        <end position="24"/>
    </location>
</feature>
<feature type="compositionally biased region" description="Basic and acidic residues" evidence="1">
    <location>
        <begin position="1"/>
        <end position="20"/>
    </location>
</feature>
<evidence type="ECO:0000313" key="3">
    <source>
        <dbReference type="Proteomes" id="UP000760494"/>
    </source>
</evidence>
<accession>A0A0I9XBB1</accession>
<protein>
    <submittedName>
        <fullName evidence="2">Uncharacterized protein</fullName>
    </submittedName>
</protein>
<dbReference type="AlphaFoldDB" id="A0A0I9XBB1"/>
<organism evidence="2 3">
    <name type="scientific">Fusarium fujikuroi</name>
    <name type="common">Bakanae and foot rot disease fungus</name>
    <name type="synonym">Gibberella fujikuroi</name>
    <dbReference type="NCBI Taxonomy" id="5127"/>
    <lineage>
        <taxon>Eukaryota</taxon>
        <taxon>Fungi</taxon>
        <taxon>Dikarya</taxon>
        <taxon>Ascomycota</taxon>
        <taxon>Pezizomycotina</taxon>
        <taxon>Sordariomycetes</taxon>
        <taxon>Hypocreomycetidae</taxon>
        <taxon>Hypocreales</taxon>
        <taxon>Nectriaceae</taxon>
        <taxon>Fusarium</taxon>
        <taxon>Fusarium fujikuroi species complex</taxon>
    </lineage>
</organism>
<comment type="caution">
    <text evidence="2">The sequence shown here is derived from an EMBL/GenBank/DDBJ whole genome shotgun (WGS) entry which is preliminary data.</text>
</comment>
<sequence>MSRFFRREPEPRRNTDEDFSKMQYYTPRGTVPARVAEQQVQEAAINPATVRGARLYPHEYRNGEENSTRSFEPFEQRNDPENRQFYEVPINSRINLAKPPASAERIRVTETQLHHNDRGRVVKNELNNPGAIRGVVTGNHTTGENFGLVGVTYHPEDRPRALRRAPIEPLDREGRQFLRRFDDDAADPHRVTTWPPRDEDASELQAYEERYKQVRRPRPPQQKKAKQRAPNTN</sequence>
<evidence type="ECO:0000313" key="2">
    <source>
        <dbReference type="EMBL" id="VTT68817.1"/>
    </source>
</evidence>
<feature type="compositionally biased region" description="Basic residues" evidence="1">
    <location>
        <begin position="213"/>
        <end position="227"/>
    </location>
</feature>
<dbReference type="Proteomes" id="UP000760494">
    <property type="component" value="Unassembled WGS sequence"/>
</dbReference>
<feature type="region of interest" description="Disordered" evidence="1">
    <location>
        <begin position="179"/>
        <end position="233"/>
    </location>
</feature>
<gene>
    <name evidence="2" type="ORF">C2S_7204</name>
</gene>
<name>A0A0I9XBB1_FUSFU</name>
<proteinExistence type="predicted"/>
<dbReference type="EMBL" id="CABFJX010000224">
    <property type="protein sequence ID" value="VTT68817.1"/>
    <property type="molecule type" value="Genomic_DNA"/>
</dbReference>